<protein>
    <submittedName>
        <fullName evidence="2">PilZ domain-containing protein</fullName>
    </submittedName>
</protein>
<dbReference type="Pfam" id="PF07238">
    <property type="entry name" value="PilZ"/>
    <property type="match status" value="1"/>
</dbReference>
<dbReference type="GO" id="GO:0035438">
    <property type="term" value="F:cyclic-di-GMP binding"/>
    <property type="evidence" value="ECO:0007669"/>
    <property type="project" value="InterPro"/>
</dbReference>
<dbReference type="EMBL" id="OBMQ01000001">
    <property type="protein sequence ID" value="SOB91421.1"/>
    <property type="molecule type" value="Genomic_DNA"/>
</dbReference>
<evidence type="ECO:0000313" key="3">
    <source>
        <dbReference type="Proteomes" id="UP000219636"/>
    </source>
</evidence>
<dbReference type="RefSeq" id="WP_161946594.1">
    <property type="nucleotide sequence ID" value="NZ_OBMQ01000001.1"/>
</dbReference>
<reference evidence="3" key="1">
    <citation type="submission" date="2017-08" db="EMBL/GenBank/DDBJ databases">
        <authorList>
            <person name="Varghese N."/>
            <person name="Submissions S."/>
        </authorList>
    </citation>
    <scope>NUCLEOTIDE SEQUENCE [LARGE SCALE GENOMIC DNA]</scope>
    <source>
        <strain evidence="3">JC22</strain>
    </source>
</reference>
<dbReference type="Proteomes" id="UP000219636">
    <property type="component" value="Unassembled WGS sequence"/>
</dbReference>
<evidence type="ECO:0000259" key="1">
    <source>
        <dbReference type="Pfam" id="PF07238"/>
    </source>
</evidence>
<accession>A0A285RBH0</accession>
<dbReference type="InterPro" id="IPR009875">
    <property type="entry name" value="PilZ_domain"/>
</dbReference>
<evidence type="ECO:0000313" key="2">
    <source>
        <dbReference type="EMBL" id="SOB91421.1"/>
    </source>
</evidence>
<name>A0A285RBH0_9BACL</name>
<proteinExistence type="predicted"/>
<dbReference type="AlphaFoldDB" id="A0A285RBH0"/>
<feature type="domain" description="PilZ" evidence="1">
    <location>
        <begin position="29"/>
        <end position="99"/>
    </location>
</feature>
<gene>
    <name evidence="2" type="ORF">SAMN05880501_101306</name>
</gene>
<organism evidence="2 3">
    <name type="scientific">Ureibacillus xyleni</name>
    <dbReference type="NCBI Taxonomy" id="614648"/>
    <lineage>
        <taxon>Bacteria</taxon>
        <taxon>Bacillati</taxon>
        <taxon>Bacillota</taxon>
        <taxon>Bacilli</taxon>
        <taxon>Bacillales</taxon>
        <taxon>Caryophanaceae</taxon>
        <taxon>Ureibacillus</taxon>
    </lineage>
</organism>
<sequence>MNFKRKEGFRFVFNEPIEAKYEIYINSKRINLEKYNGKILDISPRGMKLFCGPEIGEYLRDTTLQVEVQFVLDVTTIRALGDVMWSKPLGSGFQCGVVLAAQEDIDELIIGEMKQRRKKEVLQSKHKKS</sequence>
<keyword evidence="3" id="KW-1185">Reference proteome</keyword>